<feature type="compositionally biased region" description="Low complexity" evidence="1">
    <location>
        <begin position="142"/>
        <end position="155"/>
    </location>
</feature>
<evidence type="ECO:0000313" key="3">
    <source>
        <dbReference type="Proteomes" id="UP000299102"/>
    </source>
</evidence>
<dbReference type="Proteomes" id="UP000299102">
    <property type="component" value="Unassembled WGS sequence"/>
</dbReference>
<evidence type="ECO:0000313" key="2">
    <source>
        <dbReference type="EMBL" id="GBP64588.1"/>
    </source>
</evidence>
<reference evidence="2 3" key="1">
    <citation type="journal article" date="2019" name="Commun. Biol.">
        <title>The bagworm genome reveals a unique fibroin gene that provides high tensile strength.</title>
        <authorList>
            <person name="Kono N."/>
            <person name="Nakamura H."/>
            <person name="Ohtoshi R."/>
            <person name="Tomita M."/>
            <person name="Numata K."/>
            <person name="Arakawa K."/>
        </authorList>
    </citation>
    <scope>NUCLEOTIDE SEQUENCE [LARGE SCALE GENOMIC DNA]</scope>
</reference>
<keyword evidence="3" id="KW-1185">Reference proteome</keyword>
<proteinExistence type="predicted"/>
<sequence>MNNISMSVQLRIQIKVTKDSTSTQSAPKIDDRSLVGVRGLLIDIRNEFSENDFHAHKQTSAQWKRHRGKAADAGAGGRQNNVIAKSSSARARRRRQAAATGRRINCKSTLTDGPVNGCNSELAPSWSKTDEYSMGRVHGRRTAAGSEGASGSGRQRGVRRGRASELNVLDRGE</sequence>
<dbReference type="EMBL" id="BGZK01000902">
    <property type="protein sequence ID" value="GBP64588.1"/>
    <property type="molecule type" value="Genomic_DNA"/>
</dbReference>
<dbReference type="AlphaFoldDB" id="A0A4C1XM87"/>
<comment type="caution">
    <text evidence="2">The sequence shown here is derived from an EMBL/GenBank/DDBJ whole genome shotgun (WGS) entry which is preliminary data.</text>
</comment>
<protein>
    <submittedName>
        <fullName evidence="2">Uncharacterized protein</fullName>
    </submittedName>
</protein>
<accession>A0A4C1XM87</accession>
<gene>
    <name evidence="2" type="ORF">EVAR_32746_1</name>
</gene>
<feature type="region of interest" description="Disordered" evidence="1">
    <location>
        <begin position="129"/>
        <end position="173"/>
    </location>
</feature>
<name>A0A4C1XM87_EUMVA</name>
<feature type="region of interest" description="Disordered" evidence="1">
    <location>
        <begin position="71"/>
        <end position="101"/>
    </location>
</feature>
<organism evidence="2 3">
    <name type="scientific">Eumeta variegata</name>
    <name type="common">Bagworm moth</name>
    <name type="synonym">Eumeta japonica</name>
    <dbReference type="NCBI Taxonomy" id="151549"/>
    <lineage>
        <taxon>Eukaryota</taxon>
        <taxon>Metazoa</taxon>
        <taxon>Ecdysozoa</taxon>
        <taxon>Arthropoda</taxon>
        <taxon>Hexapoda</taxon>
        <taxon>Insecta</taxon>
        <taxon>Pterygota</taxon>
        <taxon>Neoptera</taxon>
        <taxon>Endopterygota</taxon>
        <taxon>Lepidoptera</taxon>
        <taxon>Glossata</taxon>
        <taxon>Ditrysia</taxon>
        <taxon>Tineoidea</taxon>
        <taxon>Psychidae</taxon>
        <taxon>Oiketicinae</taxon>
        <taxon>Eumeta</taxon>
    </lineage>
</organism>
<evidence type="ECO:0000256" key="1">
    <source>
        <dbReference type="SAM" id="MobiDB-lite"/>
    </source>
</evidence>